<name>A0ACA9PUL0_9GLOM</name>
<keyword evidence="2" id="KW-1185">Reference proteome</keyword>
<protein>
    <submittedName>
        <fullName evidence="1">15459_t:CDS:1</fullName>
    </submittedName>
</protein>
<dbReference type="EMBL" id="CAJVQC010023650">
    <property type="protein sequence ID" value="CAG8723146.1"/>
    <property type="molecule type" value="Genomic_DNA"/>
</dbReference>
<comment type="caution">
    <text evidence="1">The sequence shown here is derived from an EMBL/GenBank/DDBJ whole genome shotgun (WGS) entry which is preliminary data.</text>
</comment>
<feature type="non-terminal residue" evidence="1">
    <location>
        <position position="1"/>
    </location>
</feature>
<reference evidence="1" key="1">
    <citation type="submission" date="2021-06" db="EMBL/GenBank/DDBJ databases">
        <authorList>
            <person name="Kallberg Y."/>
            <person name="Tangrot J."/>
            <person name="Rosling A."/>
        </authorList>
    </citation>
    <scope>NUCLEOTIDE SEQUENCE</scope>
    <source>
        <strain evidence="1">MA461A</strain>
    </source>
</reference>
<dbReference type="Proteomes" id="UP000789920">
    <property type="component" value="Unassembled WGS sequence"/>
</dbReference>
<gene>
    <name evidence="1" type="ORF">RPERSI_LOCUS11469</name>
</gene>
<evidence type="ECO:0000313" key="2">
    <source>
        <dbReference type="Proteomes" id="UP000789920"/>
    </source>
</evidence>
<proteinExistence type="predicted"/>
<organism evidence="1 2">
    <name type="scientific">Racocetra persica</name>
    <dbReference type="NCBI Taxonomy" id="160502"/>
    <lineage>
        <taxon>Eukaryota</taxon>
        <taxon>Fungi</taxon>
        <taxon>Fungi incertae sedis</taxon>
        <taxon>Mucoromycota</taxon>
        <taxon>Glomeromycotina</taxon>
        <taxon>Glomeromycetes</taxon>
        <taxon>Diversisporales</taxon>
        <taxon>Gigasporaceae</taxon>
        <taxon>Racocetra</taxon>
    </lineage>
</organism>
<sequence length="140" mass="16224">VVSKSTSNTSLESYIHQKNANDTILYEPYYKIQIVEIIGDGKVIVDVILENGDKDQLANIIRYDDEQLKKKSKADKLIKSSKFTMLSKDSHSNAVVFTMLYEEKKNELYLLCKSNIQYIENAHPLHRDSYIIDFVIYVKI</sequence>
<evidence type="ECO:0000313" key="1">
    <source>
        <dbReference type="EMBL" id="CAG8723146.1"/>
    </source>
</evidence>
<accession>A0ACA9PUL0</accession>